<feature type="domain" description="Amidohydrolase-related" evidence="1">
    <location>
        <begin position="199"/>
        <end position="377"/>
    </location>
</feature>
<dbReference type="InterPro" id="IPR006680">
    <property type="entry name" value="Amidohydro-rel"/>
</dbReference>
<sequence>MPSPLPCVESLRLVDHHCHGVAGRDLDRSAFESLLTEAEAPGGPLGGTLFDSQIGFAVRRWCAPVLDLPPHAPADDYLARRADLGFAEVNRRFLREARLDALCVDTGYPMDTLLTPGELGALAGATAHEIVRLEQVAEEVAAAGPGAEGFADAFRERLAGRAASAAGLKSIAAYRIGLDLPAERPGDAEVAAAAGRWLAAIEAGAPVRLADPTLQAFLIWCGVDLRLPIQFHVGYGDADLDLHRCDPLLLTGLLRAIEPTGTPIMLLHNYPFHRHAGYLAQVFPNVFVDVGLATHGVGHRAPALIAELLELAPFGKFLFSSDAYGLPELYHLGSLLFRRGLSDFLRSGLDDGVWTEEDAERIARLAGGENARRVYGLEERR</sequence>
<dbReference type="RefSeq" id="WP_345457134.1">
    <property type="nucleotide sequence ID" value="NZ_BAABHF010000009.1"/>
</dbReference>
<dbReference type="PANTHER" id="PTHR43383">
    <property type="entry name" value="NODULIN 6"/>
    <property type="match status" value="1"/>
</dbReference>
<dbReference type="Proteomes" id="UP001500503">
    <property type="component" value="Unassembled WGS sequence"/>
</dbReference>
<comment type="caution">
    <text evidence="2">The sequence shown here is derived from an EMBL/GenBank/DDBJ whole genome shotgun (WGS) entry which is preliminary data.</text>
</comment>
<proteinExistence type="predicted"/>
<accession>A0ABP8P923</accession>
<dbReference type="EMBL" id="BAABHF010000009">
    <property type="protein sequence ID" value="GAA4483994.1"/>
    <property type="molecule type" value="Genomic_DNA"/>
</dbReference>
<evidence type="ECO:0000313" key="3">
    <source>
        <dbReference type="Proteomes" id="UP001500503"/>
    </source>
</evidence>
<evidence type="ECO:0000259" key="1">
    <source>
        <dbReference type="Pfam" id="PF04909"/>
    </source>
</evidence>
<name>A0ABP8P923_9ACTN</name>
<organism evidence="2 3">
    <name type="scientific">Actinoallomurus oryzae</name>
    <dbReference type="NCBI Taxonomy" id="502180"/>
    <lineage>
        <taxon>Bacteria</taxon>
        <taxon>Bacillati</taxon>
        <taxon>Actinomycetota</taxon>
        <taxon>Actinomycetes</taxon>
        <taxon>Streptosporangiales</taxon>
        <taxon>Thermomonosporaceae</taxon>
        <taxon>Actinoallomurus</taxon>
    </lineage>
</organism>
<keyword evidence="3" id="KW-1185">Reference proteome</keyword>
<dbReference type="Gene3D" id="3.20.20.140">
    <property type="entry name" value="Metal-dependent hydrolases"/>
    <property type="match status" value="1"/>
</dbReference>
<dbReference type="Pfam" id="PF04909">
    <property type="entry name" value="Amidohydro_2"/>
    <property type="match status" value="1"/>
</dbReference>
<reference evidence="3" key="1">
    <citation type="journal article" date="2019" name="Int. J. Syst. Evol. Microbiol.">
        <title>The Global Catalogue of Microorganisms (GCM) 10K type strain sequencing project: providing services to taxonomists for standard genome sequencing and annotation.</title>
        <authorList>
            <consortium name="The Broad Institute Genomics Platform"/>
            <consortium name="The Broad Institute Genome Sequencing Center for Infectious Disease"/>
            <person name="Wu L."/>
            <person name="Ma J."/>
        </authorList>
    </citation>
    <scope>NUCLEOTIDE SEQUENCE [LARGE SCALE GENOMIC DNA]</scope>
    <source>
        <strain evidence="3">JCM 17933</strain>
    </source>
</reference>
<dbReference type="PANTHER" id="PTHR43383:SF2">
    <property type="entry name" value="AMIDOHYDROLASE 2 FAMILY PROTEIN"/>
    <property type="match status" value="1"/>
</dbReference>
<dbReference type="SUPFAM" id="SSF51556">
    <property type="entry name" value="Metallo-dependent hydrolases"/>
    <property type="match status" value="1"/>
</dbReference>
<dbReference type="InterPro" id="IPR032466">
    <property type="entry name" value="Metal_Hydrolase"/>
</dbReference>
<evidence type="ECO:0000313" key="2">
    <source>
        <dbReference type="EMBL" id="GAA4483994.1"/>
    </source>
</evidence>
<gene>
    <name evidence="2" type="ORF">GCM10023191_006480</name>
</gene>
<protein>
    <submittedName>
        <fullName evidence="2">Amidohydrolase family protein</fullName>
    </submittedName>
</protein>